<dbReference type="AlphaFoldDB" id="A0A8H8D8W4"/>
<name>A0A8H8D8W4_AJECA</name>
<protein>
    <submittedName>
        <fullName evidence="2">Uncharacterized protein</fullName>
    </submittedName>
</protein>
<evidence type="ECO:0000313" key="2">
    <source>
        <dbReference type="EMBL" id="KAG5303978.1"/>
    </source>
</evidence>
<evidence type="ECO:0000256" key="1">
    <source>
        <dbReference type="SAM" id="MobiDB-lite"/>
    </source>
</evidence>
<reference evidence="2 3" key="1">
    <citation type="submission" date="2021-01" db="EMBL/GenBank/DDBJ databases">
        <title>Chromosome-level genome assembly of a human fungal pathogen reveals clustering of transcriptionally co-regulated genes.</title>
        <authorList>
            <person name="Voorhies M."/>
            <person name="Cohen S."/>
            <person name="Shea T.P."/>
            <person name="Petrus S."/>
            <person name="Munoz J.F."/>
            <person name="Poplawski S."/>
            <person name="Goldman W.E."/>
            <person name="Michael T."/>
            <person name="Cuomo C.A."/>
            <person name="Sil A."/>
            <person name="Beyhan S."/>
        </authorList>
    </citation>
    <scope>NUCLEOTIDE SEQUENCE [LARGE SCALE GENOMIC DNA]</scope>
    <source>
        <strain evidence="2 3">G184AR</strain>
    </source>
</reference>
<evidence type="ECO:0000313" key="3">
    <source>
        <dbReference type="Proteomes" id="UP000670092"/>
    </source>
</evidence>
<feature type="region of interest" description="Disordered" evidence="1">
    <location>
        <begin position="68"/>
        <end position="88"/>
    </location>
</feature>
<gene>
    <name evidence="2" type="ORF">I7I52_02152</name>
</gene>
<sequence>MYVFVFIVDIPSHSLLAFLPFLPLHSSSKFYPVNFWLRNICQASFHRITNQRNNGGARSAPYLYAHGTHRRTGKGQHPLHLPWNPTRR</sequence>
<proteinExistence type="predicted"/>
<comment type="caution">
    <text evidence="2">The sequence shown here is derived from an EMBL/GenBank/DDBJ whole genome shotgun (WGS) entry which is preliminary data.</text>
</comment>
<organism evidence="2 3">
    <name type="scientific">Ajellomyces capsulatus</name>
    <name type="common">Darling's disease fungus</name>
    <name type="synonym">Histoplasma capsulatum</name>
    <dbReference type="NCBI Taxonomy" id="5037"/>
    <lineage>
        <taxon>Eukaryota</taxon>
        <taxon>Fungi</taxon>
        <taxon>Dikarya</taxon>
        <taxon>Ascomycota</taxon>
        <taxon>Pezizomycotina</taxon>
        <taxon>Eurotiomycetes</taxon>
        <taxon>Eurotiomycetidae</taxon>
        <taxon>Onygenales</taxon>
        <taxon>Ajellomycetaceae</taxon>
        <taxon>Histoplasma</taxon>
    </lineage>
</organism>
<dbReference type="Proteomes" id="UP000670092">
    <property type="component" value="Unassembled WGS sequence"/>
</dbReference>
<accession>A0A8H8D8W4</accession>
<dbReference type="EMBL" id="JAEVHI010000001">
    <property type="protein sequence ID" value="KAG5303978.1"/>
    <property type="molecule type" value="Genomic_DNA"/>
</dbReference>
<dbReference type="VEuPathDB" id="FungiDB:I7I52_02152"/>